<evidence type="ECO:0000313" key="2">
    <source>
        <dbReference type="Proteomes" id="UP000324255"/>
    </source>
</evidence>
<dbReference type="AlphaFoldDB" id="A0AB34CDX9"/>
<reference evidence="1 2" key="1">
    <citation type="submission" date="2019-09" db="EMBL/GenBank/DDBJ databases">
        <title>Genomic diversity of phyloplane-associated Pantoea species in Pakistan cotton crop.</title>
        <authorList>
            <person name="Tufail M.R."/>
            <person name="Cook D.R."/>
        </authorList>
    </citation>
    <scope>NUCLEOTIDE SEQUENCE [LARGE SCALE GENOMIC DNA]</scope>
    <source>
        <strain evidence="1 2">B_8</strain>
    </source>
</reference>
<sequence length="63" mass="6964">MREKPAGIWCNPLNFRATSHFIPRIRQADRNKIPCDPCALMRTPYNSPPDIVPSGAKSGLSGL</sequence>
<keyword evidence="2" id="KW-1185">Reference proteome</keyword>
<accession>A0AB34CDX9</accession>
<proteinExistence type="predicted"/>
<comment type="caution">
    <text evidence="1">The sequence shown here is derived from an EMBL/GenBank/DDBJ whole genome shotgun (WGS) entry which is preliminary data.</text>
</comment>
<name>A0AB34CDX9_9GAMM</name>
<gene>
    <name evidence="1" type="ORF">F3I20_19565</name>
</gene>
<protein>
    <submittedName>
        <fullName evidence="1">Uncharacterized protein</fullName>
    </submittedName>
</protein>
<evidence type="ECO:0000313" key="1">
    <source>
        <dbReference type="EMBL" id="KAA6120688.1"/>
    </source>
</evidence>
<organism evidence="1 2">
    <name type="scientific">Candidatus Pantoea gossypiicola</name>
    <dbReference type="NCBI Taxonomy" id="2608008"/>
    <lineage>
        <taxon>Bacteria</taxon>
        <taxon>Pseudomonadati</taxon>
        <taxon>Pseudomonadota</taxon>
        <taxon>Gammaproteobacteria</taxon>
        <taxon>Enterobacterales</taxon>
        <taxon>Erwiniaceae</taxon>
        <taxon>Pantoea</taxon>
    </lineage>
</organism>
<dbReference type="EMBL" id="VWVM01000018">
    <property type="protein sequence ID" value="KAA6120688.1"/>
    <property type="molecule type" value="Genomic_DNA"/>
</dbReference>
<dbReference type="Proteomes" id="UP000324255">
    <property type="component" value="Unassembled WGS sequence"/>
</dbReference>